<dbReference type="GO" id="GO:0007166">
    <property type="term" value="P:cell surface receptor signaling pathway"/>
    <property type="evidence" value="ECO:0007669"/>
    <property type="project" value="InterPro"/>
</dbReference>
<evidence type="ECO:0000256" key="1">
    <source>
        <dbReference type="ARBA" id="ARBA00004141"/>
    </source>
</evidence>
<feature type="domain" description="GAIN-B" evidence="10">
    <location>
        <begin position="2308"/>
        <end position="2461"/>
    </location>
</feature>
<dbReference type="InterPro" id="IPR057244">
    <property type="entry name" value="GAIN_B"/>
</dbReference>
<dbReference type="Pfam" id="PF00002">
    <property type="entry name" value="7tm_2"/>
    <property type="match status" value="4"/>
</dbReference>
<keyword evidence="5 8" id="KW-0472">Membrane</keyword>
<keyword evidence="12" id="KW-0675">Receptor</keyword>
<dbReference type="Proteomes" id="UP000290572">
    <property type="component" value="Unassembled WGS sequence"/>
</dbReference>
<feature type="transmembrane region" description="Helical" evidence="8">
    <location>
        <begin position="3682"/>
        <end position="3706"/>
    </location>
</feature>
<dbReference type="Gene3D" id="2.60.220.50">
    <property type="match status" value="4"/>
</dbReference>
<evidence type="ECO:0000256" key="6">
    <source>
        <dbReference type="ARBA" id="ARBA00023157"/>
    </source>
</evidence>
<evidence type="ECO:0000256" key="3">
    <source>
        <dbReference type="ARBA" id="ARBA00022692"/>
    </source>
</evidence>
<name>A0A498MNV3_LABRO</name>
<evidence type="ECO:0000259" key="9">
    <source>
        <dbReference type="PROSITE" id="PS50024"/>
    </source>
</evidence>
<dbReference type="SMART" id="SM00303">
    <property type="entry name" value="GPS"/>
    <property type="match status" value="4"/>
</dbReference>
<dbReference type="GO" id="GO:0016020">
    <property type="term" value="C:membrane"/>
    <property type="evidence" value="ECO:0007669"/>
    <property type="project" value="UniProtKB-SubCell"/>
</dbReference>
<feature type="transmembrane region" description="Helical" evidence="8">
    <location>
        <begin position="681"/>
        <end position="704"/>
    </location>
</feature>
<feature type="domain" description="GAIN-B" evidence="10">
    <location>
        <begin position="413"/>
        <end position="561"/>
    </location>
</feature>
<dbReference type="InterPro" id="IPR046338">
    <property type="entry name" value="GAIN_dom_sf"/>
</dbReference>
<dbReference type="PANTHER" id="PTHR45813:SF4">
    <property type="entry name" value="ADHESION G PROTEIN-COUPLED RECEPTOR F5"/>
    <property type="match status" value="1"/>
</dbReference>
<comment type="caution">
    <text evidence="12">The sequence shown here is derived from an EMBL/GenBank/DDBJ whole genome shotgun (WGS) entry which is preliminary data.</text>
</comment>
<evidence type="ECO:0000256" key="4">
    <source>
        <dbReference type="ARBA" id="ARBA00022989"/>
    </source>
</evidence>
<gene>
    <name evidence="12" type="ORF">ROHU_007643</name>
</gene>
<feature type="transmembrane region" description="Helical" evidence="8">
    <location>
        <begin position="724"/>
        <end position="749"/>
    </location>
</feature>
<accession>A0A498MNV3</accession>
<feature type="transmembrane region" description="Helical" evidence="8">
    <location>
        <begin position="1432"/>
        <end position="1455"/>
    </location>
</feature>
<feature type="transmembrane region" description="Helical" evidence="8">
    <location>
        <begin position="2540"/>
        <end position="2562"/>
    </location>
</feature>
<feature type="transmembrane region" description="Helical" evidence="8">
    <location>
        <begin position="3560"/>
        <end position="3581"/>
    </location>
</feature>
<dbReference type="InterPro" id="IPR057400">
    <property type="entry name" value="ADGRF3/5_N"/>
</dbReference>
<evidence type="ECO:0000256" key="7">
    <source>
        <dbReference type="ARBA" id="ARBA00023180"/>
    </source>
</evidence>
<evidence type="ECO:0000259" key="11">
    <source>
        <dbReference type="PROSITE" id="PS50261"/>
    </source>
</evidence>
<feature type="transmembrane region" description="Helical" evidence="8">
    <location>
        <begin position="770"/>
        <end position="790"/>
    </location>
</feature>
<dbReference type="InterPro" id="IPR051587">
    <property type="entry name" value="Adhesion_GPCR"/>
</dbReference>
<feature type="transmembrane region" description="Helical" evidence="8">
    <location>
        <begin position="1557"/>
        <end position="1578"/>
    </location>
</feature>
<feature type="transmembrane region" description="Helical" evidence="8">
    <location>
        <begin position="2507"/>
        <end position="2528"/>
    </location>
</feature>
<feature type="domain" description="SEA" evidence="9">
    <location>
        <begin position="926"/>
        <end position="1041"/>
    </location>
</feature>
<dbReference type="InterPro" id="IPR036364">
    <property type="entry name" value="SEA_dom_sf"/>
</dbReference>
<feature type="transmembrane region" description="Helical" evidence="8">
    <location>
        <begin position="1467"/>
        <end position="1491"/>
    </location>
</feature>
<proteinExistence type="inferred from homology"/>
<feature type="transmembrane region" description="Helical" evidence="8">
    <location>
        <begin position="2467"/>
        <end position="2486"/>
    </location>
</feature>
<feature type="transmembrane region" description="Helical" evidence="8">
    <location>
        <begin position="564"/>
        <end position="586"/>
    </location>
</feature>
<feature type="domain" description="G-protein coupled receptors family 2 profile 2" evidence="11">
    <location>
        <begin position="2465"/>
        <end position="2718"/>
    </location>
</feature>
<keyword evidence="13" id="KW-1185">Reference proteome</keyword>
<feature type="transmembrane region" description="Helical" evidence="8">
    <location>
        <begin position="2757"/>
        <end position="2774"/>
    </location>
</feature>
<feature type="domain" description="GAIN-B" evidence="10">
    <location>
        <begin position="3322"/>
        <end position="3470"/>
    </location>
</feature>
<evidence type="ECO:0000256" key="5">
    <source>
        <dbReference type="ARBA" id="ARBA00023136"/>
    </source>
</evidence>
<keyword evidence="4 8" id="KW-1133">Transmembrane helix</keyword>
<feature type="transmembrane region" description="Helical" evidence="8">
    <location>
        <begin position="3593"/>
        <end position="3617"/>
    </location>
</feature>
<dbReference type="PROSITE" id="PS50221">
    <property type="entry name" value="GAIN_B"/>
    <property type="match status" value="4"/>
</dbReference>
<dbReference type="InterPro" id="IPR000203">
    <property type="entry name" value="GPS"/>
</dbReference>
<feature type="domain" description="GAIN-B" evidence="10">
    <location>
        <begin position="1197"/>
        <end position="1354"/>
    </location>
</feature>
<dbReference type="Pfam" id="PF01390">
    <property type="entry name" value="SEA"/>
    <property type="match status" value="1"/>
</dbReference>
<feature type="transmembrane region" description="Helical" evidence="8">
    <location>
        <begin position="2693"/>
        <end position="2717"/>
    </location>
</feature>
<feature type="transmembrane region" description="Helical" evidence="8">
    <location>
        <begin position="607"/>
        <end position="628"/>
    </location>
</feature>
<feature type="domain" description="G-protein coupled receptors family 2 profile 2" evidence="11">
    <location>
        <begin position="1358"/>
        <end position="1611"/>
    </location>
</feature>
<feature type="transmembrane region" description="Helical" evidence="8">
    <location>
        <begin position="802"/>
        <end position="822"/>
    </location>
</feature>
<dbReference type="PROSITE" id="PS50261">
    <property type="entry name" value="G_PROTEIN_RECEP_F2_4"/>
    <property type="match status" value="4"/>
</dbReference>
<keyword evidence="7" id="KW-0325">Glycoprotein</keyword>
<feature type="transmembrane region" description="Helical" evidence="8">
    <location>
        <begin position="2574"/>
        <end position="2600"/>
    </location>
</feature>
<dbReference type="GO" id="GO:0007189">
    <property type="term" value="P:adenylate cyclase-activating G protein-coupled receptor signaling pathway"/>
    <property type="evidence" value="ECO:0007669"/>
    <property type="project" value="TreeGrafter"/>
</dbReference>
<dbReference type="InterPro" id="IPR000082">
    <property type="entry name" value="SEA_dom"/>
</dbReference>
<evidence type="ECO:0000259" key="10">
    <source>
        <dbReference type="PROSITE" id="PS50221"/>
    </source>
</evidence>
<keyword evidence="3 8" id="KW-0812">Transmembrane</keyword>
<dbReference type="Pfam" id="PF25387">
    <property type="entry name" value="ADGRF3_N"/>
    <property type="match status" value="15"/>
</dbReference>
<sequence length="5936" mass="662274">MASEELLFTDFLFEFELESSRITVINEMRQYLQNITFPLQFSEVVEVLDVDITTVCNFSDSGYKCICEDQYFWPCDKCKEYGSCDSIINNTCSCINNIPSDRQFCQAVSEITNNTACGQAPSGCMTRWFDFEPSGYNIYVDFKQLGSQFIEKYYAEICLNPITVEVQPASYIYKVRLSCPKEWCLNQTVFVTDQLYPLQKVDLNCKQTDFASGPIKWKVGDKDPALDTTKYLLSNDNRTLTVKSTSESDSEYDCRNEELGVGKTDEVKTGVCGKGNKGTIAYKCQSNVWKSVEDNCVLEIIVTLSNTLETLTVDGIPVFMANLSIATSENNINITQSAATIRTIVNMLYKVADLAQSAAINNLVMGDFLNTVDNIVSGNVSATWNKLNKDNETEKTSVKLLSAIENISDRLTDEFAINQTSIQLNRATIKNSFNITSALPNSTTEIVIPQVPQETIVTIIIFSTLDNVLPSRGTNDSRKSDVRINGDVVVVKVNETINNISFAFDITNQSLGNPECVFWNFSLNTWDSTGCQVKRNNTGNITCECNHTTSFSILMSPFLVDHIALAYITYIGVTISMASLVICLIIEAIVWKSISRNDTSYMRHVCIVNIAVSLLVANICFIIGAAVAEQEQPTSVGRCTPAVFFMHFLYLALFFWMLVSALLLFYRTVMVFSQMSRAKMMVAGFIVGYGAPLLIAVITVASTAGPQNYISKRNACWLNWSESMALLAFVIPALTIVAINLVVLIVVLYKMLRRGVGAATQPDEKHALVVIARCVAFLTPLFGLTWGFGIGTMVSQNLGVHVVFALLNSLQGFFILVFGTLLDSKMPDPVEYIIVVEVNEPETVAISAIKSSVNSVVLPLKVDNGIDITAFNISTEPLFEFAYEYEAEIDVHLYDLLLVDDLRNLIKNTNLPFPLNSNINITYIDMTTIIGMSMTIDQIFDISLTDPNSKNYKELSGQIESTINASYSDKLIGYIFGSTKVSGFRPGSVLVDYTISATSNSLDFGAANKQVSDTLRTQEIILAEDAFAQSDQTVFITDQLYPLQKVALNCTEPDFAKGQIKWKVENKDPALDSTRYSLSNDNRTLTVKSASESDSEYDCRNEELGVGKTDDVRIGVCGKGMKGTITYKCETDVWIPVEDNCVLEVIDNLKNELESFLNTVNIIVSGNVSATWNKLNKGNNTENTSIKLLSSIENISDRLTDEFDVYESSIQLNRTTIKNSFSITSALPNSTTEIVIPQVPQETTITIIIFTTLDNVLPSQGTNDSRKSDVRINGDVVVVKVNETLNNISFTFDITNQSLGNPECVFWNFSLNTWDSTGCEVKPYISEGNETGKITCECNHTTSFSILMSPFSINHIALDYITYIGVAISMASLIICLIIETIVWKSVKRNDTSYMRHVCIVNIAVSLLIANICFIIGAAITKPSAGSCSAVVFFMHFFYLALFFWMLISALLLLYRTVMVLSQMSRAKMMVIAFIVGYVAPLLIAVITVASTAGYEKYSSRQACWLNWTESMALLAFVIPALTIVAINLVVLIVVLYKMLRRGVSAATQPDEKHALVVIARCVAILTPLFGLTWGIGIGTMVSQDLGIHVVFALLNSLQGFFILVLGTLLDSKFSFTDGSAHHIRRRSAGCTTRWFDLDKPIKYDPNGDYNELFNLLIEKYPAEICSDPITIEGQIISSQPGSLVSTVRVICLEEWCSSCTTRWFDLDKPIKYDPNGDYNELFNLLIGKYPAEICLDPITIEDYDCRNEELGVGKTDEVKTGVCGKGMKGTIAYKCQSNVWKSVEDNCVLEIIVTLSNTLETLTVDGIPNFMANLSTATSQNNINITQSAATVRTIVNMLYKVADLAQSAAINNLVMGNFLNTVDNIVSSNVSDTWNKLNKNNETEKTSIKLLSAIENISDRLTDEFAINETSIQLKRATIKNSFNITSALPNSTTEIVIPQVPQETIVTIIIFSTLDNVLPSRDPVEYIIVVEVNVSETVAISEIRSSANSVILPLQVDNGVEITAFNISTEPLSDFTYEYEAEIDVNLYDLLLVDDLQHFITNTNLPFPLNNNINITDIDMTTEPLSDFTYEYEAEIDVNLYDLLLVDDLQHFITNTNLPFPLNNNINITDIDMTTVIGMSMTIERIFDISLTDPNSKDFKDLSGQIESTVDLNCKQPDFAKGQIKWKVEKKDPALDNTRFSLSNDNRTLTVKNASESDSAYDCRNEELGVGKTNDMRTGVCGKGMKGTVTYKCESNVWKPAEDNCVLEVIDNLKNKLESFLNTVDIIVSGNVSDTWNKLNKGNNTENSSIKLLSAIEYISDRLADEFDVYETSIQLNRTTIKNSFSITSALPNSTTEIVIPQVPQETTITIIIFTTLDNVLPSQGTNDSQKSDVRINGDVVVVKVNKTLNNISFAFDITNQSLGNPQCVYWNFNLSTWDSTGCEVKPYISEGNETGKITCECNHTTSFSILMSPFLINHIALDYITYIGVAISMASLIICLIIETIVWKSVRRNDTSYLRHVSIVNIAVSLLIANICFIIGAAITKPSAGSCSAVVFFMHFFYLALFFWMLISALLLLYRTVMVLSQMSRAKMMVIAFIVGYVAPLLIAVITVASTAGEEKYSSRQACWLNWFESKALLAFVIPALTIVAINLLVLIVVLYKMVRRGAGAATQPDEKHALVVIARCVAFLTPLFGLTWGFGIGTMVSQDFGIHVVFALLNSLQGFFILVLGTLLDSKVRESLPGKRFLQKLSSRTKFSYKDGQLHHRRPRSTELLEYFVVVEMNVSQPVVIEQITTSLPFIMFPFQMDNRTEITAANITTVCQSNVAKYQCVCENGYAWSYNNCKTYEACGDISFGSCGCINGIPSNGETCVLKNELPFTDFLFEIELESSSIALIDDIRRYLQIITFPLQFNEVVVLDVDITTVCNFNDSGYNNTTNITINRITFIIKFNTINIYTINTNQFNTVDIYAINSSKFNTISIYAINTNKFNTVDIYAINSSKFNTINIYAINTNKFNTVDIYAINTNKFNTINIYAINTNKFNTVDIYAINTSTINKTINNNYDSTRPGSVIADYTISAISNSLDFGAANTQISDSLITQGIILAEDAFVRSDQTVFRTDQLYPLQKVELNCKQTDFASGPIKWKVGDKDPALYNTRYSLSNDNRTLTVKNASEADSDPLSNDVCQNEELGAGRTNDTRTGVCGIGMKGTITYKCESRVWIRTKDNCVLQVIDKLTSKVESLLVEEIPVFMANLSSATQQNDYNVTQSAATVQAIVDILSKIANLSQTVVINKPVMEDFLNTVNIIVADNVTDAWNILSTNNTSIKLLRAIEDISARLTDDFEITETSIQLKRITVKNSFILTSRLPNSTTEIVIPQIPQETTVTIIIFTTLDNVLPAHGANDSRKSDVRINGDVVVVNVNETINNISFAFDITNQSLGNPECVFWNFSLNTWDSTGCQVKRNNTGTITCECSHTTSFSILMSPFHFDPVHRTALDYITYIGVSISMASLIICLIIEAIVWKSVRRNDTSYMRHVSIVNIAVSLLIANICFIIGAAIAEKEQPNSVEHCSPVVFFMHFFYLALFFWMLISALLLFYRTVMVFSQMSKAKMMVIAFIVGYGAPLLIAAITVASTAGSKNYISKTNACWLNWFESKALLAFVIPALTIVAINLVVLIVVLYKMLRRGVGATTQPDEKHALVVIARCVAILTPLFGLTWGFGIGTMVSRDFGIHVVFAFLNSLQVLLYNVNFILSYIDGQLHHRIPRSTGLELLEFIVVVEVNASQAVVIEQIRASLASIAFPLQLDNSTEVTAANITTVCQTNVTDYQCVCEDGYAWSYNNCQIYKACGQIGFGSCGCINGIPSDGEMCVLESELPFTDFLFEIELESSSIAVINEMRQYLQNITFPLQFSEVVEVLDVDITTVCNFSDSGYKCICEDQYFWPCDKCKEYGSCDSIINNTCSCINNIPSDRQFCQAVSEITNNTACGQPTSVSAEYLTEIQIDVENAATIDQLRTFLMSFNLPYTVSDSTNITEINMTTVCSLNQTQYQCKCEDQFVWPNDTCHSYEACDDITDSSCTCINDLPNDGQFCQLKEVPPSDYIIDFDVTFFDLFLVTYLRNLFTNISLPLTLSNSINITDIDITTVCGLNGTAYECKCEENHVWPNDTCRAYQVCDGIVGGTCGCIQALPSDGPLCQRVSLPLTEYLIEIQIDSMDSSITNQLRNLLMSFNLPFTVSDSTNITEINITTVLPSDYMIDIDMRFFDLFLADYLRNLVKNISLPLTLRNSINVTDIDMTTVCGLNGTEYECKCEENHVWPNDTCRAYQVCDGIVGGTCGCIQALPSDGPLCQRAALPLSEYLIEIQINSMDSSITNQLRNLLMSFSLPYTISDSTNITEINITTVLPSDYMIDIDMRFFDLFLVDYLRNLVKNISLPLTLRNSINVTDIDMTTVCELNGTEYECKCEENHVWPNDTCSAYEVCDGIVGGTCGCIQALPSDGPLCQRAALPLSEYLIEIQINSMDSSITNQLRNLLMSFSLPYTISDSTNITEINITTVLPSDYMIDIDMRFFDLFLVDYLRNLVKNISLPLTLRNSINVTDIDMTTAALPLSEYLIEIQINSMDSSITNQLRNLLMSFSLPYTISDSTNITEINITTVLPSDYMIDIDMRFFDLFLVDYLRNLVKNISLPLTLRNSINVTDIDMTTVCGLNGTEYECKCEENHVWPNDTCRAYQVCDGIVGGTCGCIQALPSDGPLCQRVALPLNEYLIEIQINSMDSSITNRLRNLLIAFSLPYTISDSTNITEINITTVLPSNYMIDIDMRFFDLFLVDYLRNLVKNISLPLTLRNSINVTDIDMTTVCGLNGTEYECKCEENHVWPNDTCRAYQVCDGIVGGTCGCIQALPSDGPLCQRVALPLSEYLIEIQINSMDSRITNQLRNLLMFFSLPYTISDSTNITEINITTVLPSKYVIDIDMRFFDLFLADYLRSFIKNISLPLTLRNSINVTDIDMTTVCGLNGTEYECKCEENHVWPNDTCSAYEVCDGIVGGTCGCIQALPSDGPLCQRVALPLTEYLIEIQINSMDSRITNQLRNLLMYFSLPYTISDSTNITEINITTVLPSKYVIDIDVRFFDLFLADYLRNLVKNISLPLTLRNSINVTDIDMTTVTLPLTEYLIEIQINSMDSRITNQLRNLLMSFSLPYTISDSTNITEINITTVLPSKYVIDIDMRFFDLFLADYLRSFIKNISLPLTLRNSINVTDIDMTTVCGLNGTEYECKCEENHVWPNDTCSAYEVCDGIVGGTCGCIQALPSDGPLCQRVALPLTEYLIEIQINSMDSRITNQLRNLLMYFSLPYTISDSTNITEINITTVLPSKYVIDIDVRFFDLFLADYLRNLVKNISLPLTLRNSINVTDIDMTTVTLPLTEYLIEIQINSMDSRITNQLRNLLMSFSLPYTISDSTNITEINITTVCSLNQTQYQCKCEVLFVWPNDTCHSYETCDNITDVLPSKYVIDIDMRFFDLFLADYLRNLVKNISLPLTLRNSINVTDIDMTTVCGVNGTEYECKCEENHVWPNDTCRAYEVCDGIVGGTCGCIQALPSDGPLCQRVTLPLTEYLIEIQINSMDSRITNQLRNLLMSFSLPYTISDSTNITEINITTVCSLNQTQYQCKCEGLFVWPNDTCHSYETCDNITDVLPSKYVIDIDVRFFDLFLADYLRNLVKNISLPLTLRNSINVTDIDMTTVCGLNGTEYECKCEENHVWPNDTCSAYEVCDGIVGGTCGCIQALPSDGPLCQRVTLPLTEYLIEIQINSMDSRITNQLRNLLMSFSLPYTISDSTNITEINITTVLPSKYVIDIDVRFFDLFLVDYLRNIVRNISLPLTLRNSINITDIDMTTVCGLNGTEYECKCEENHVWPNDTCSAYEVCDGIVGGTCGCIQALPSNGPLCQRDTRCPSCQIFPFF</sequence>
<feature type="transmembrane region" description="Helical" evidence="8">
    <location>
        <begin position="2665"/>
        <end position="2687"/>
    </location>
</feature>
<evidence type="ECO:0000313" key="12">
    <source>
        <dbReference type="EMBL" id="RXN18687.1"/>
    </source>
</evidence>
<dbReference type="SUPFAM" id="SSF82671">
    <property type="entry name" value="SEA domain"/>
    <property type="match status" value="1"/>
</dbReference>
<dbReference type="FunFam" id="1.20.1070.10:FF:000058">
    <property type="entry name" value="Adhesion G protein-coupled receptor F5"/>
    <property type="match status" value="4"/>
</dbReference>
<comment type="subcellular location">
    <subcellularLocation>
        <location evidence="1">Membrane</location>
        <topology evidence="1">Multi-pass membrane protein</topology>
    </subcellularLocation>
</comment>
<dbReference type="Pfam" id="PF01825">
    <property type="entry name" value="GPS"/>
    <property type="match status" value="4"/>
</dbReference>
<dbReference type="CDD" id="cd15932">
    <property type="entry name" value="7tmB2_GPR116-like_Adhesion_VI"/>
    <property type="match status" value="3"/>
</dbReference>
<dbReference type="Gene3D" id="3.30.70.960">
    <property type="entry name" value="SEA domain"/>
    <property type="match status" value="1"/>
</dbReference>
<keyword evidence="6" id="KW-1015">Disulfide bond</keyword>
<feature type="transmembrane region" description="Helical" evidence="8">
    <location>
        <begin position="3637"/>
        <end position="3661"/>
    </location>
</feature>
<feature type="transmembrane region" description="Helical" evidence="8">
    <location>
        <begin position="1360"/>
        <end position="1382"/>
    </location>
</feature>
<evidence type="ECO:0000313" key="13">
    <source>
        <dbReference type="Proteomes" id="UP000290572"/>
    </source>
</evidence>
<protein>
    <submittedName>
        <fullName evidence="12">Adhesion G-coupled receptor F1-like protein</fullName>
    </submittedName>
</protein>
<feature type="transmembrane region" description="Helical" evidence="8">
    <location>
        <begin position="3479"/>
        <end position="3498"/>
    </location>
</feature>
<evidence type="ECO:0000256" key="2">
    <source>
        <dbReference type="ARBA" id="ARBA00007343"/>
    </source>
</evidence>
<reference evidence="12 13" key="1">
    <citation type="submission" date="2018-03" db="EMBL/GenBank/DDBJ databases">
        <title>Draft genome sequence of Rohu Carp (Labeo rohita).</title>
        <authorList>
            <person name="Das P."/>
            <person name="Kushwaha B."/>
            <person name="Joshi C.G."/>
            <person name="Kumar D."/>
            <person name="Nagpure N.S."/>
            <person name="Sahoo L."/>
            <person name="Das S.P."/>
            <person name="Bit A."/>
            <person name="Patnaik S."/>
            <person name="Meher P.K."/>
            <person name="Jayasankar P."/>
            <person name="Koringa P.G."/>
            <person name="Patel N.V."/>
            <person name="Hinsu A.T."/>
            <person name="Kumar R."/>
            <person name="Pandey M."/>
            <person name="Agarwal S."/>
            <person name="Srivastava S."/>
            <person name="Singh M."/>
            <person name="Iquebal M.A."/>
            <person name="Jaiswal S."/>
            <person name="Angadi U.B."/>
            <person name="Kumar N."/>
            <person name="Raza M."/>
            <person name="Shah T.M."/>
            <person name="Rai A."/>
            <person name="Jena J.K."/>
        </authorList>
    </citation>
    <scope>NUCLEOTIDE SEQUENCE [LARGE SCALE GENOMIC DNA]</scope>
    <source>
        <strain evidence="12">DASCIFA01</strain>
        <tissue evidence="12">Testis</tissue>
    </source>
</reference>
<dbReference type="GO" id="GO:0004930">
    <property type="term" value="F:G protein-coupled receptor activity"/>
    <property type="evidence" value="ECO:0007669"/>
    <property type="project" value="InterPro"/>
</dbReference>
<dbReference type="Gene3D" id="1.20.1070.10">
    <property type="entry name" value="Rhodopsin 7-helix transmembrane proteins"/>
    <property type="match status" value="4"/>
</dbReference>
<dbReference type="PRINTS" id="PR00249">
    <property type="entry name" value="GPCRSECRETIN"/>
</dbReference>
<feature type="domain" description="G-protein coupled receptors family 2 profile 2" evidence="11">
    <location>
        <begin position="3477"/>
        <end position="3735"/>
    </location>
</feature>
<dbReference type="InterPro" id="IPR017981">
    <property type="entry name" value="GPCR_2-like_7TM"/>
</dbReference>
<dbReference type="EMBL" id="QBIY01012704">
    <property type="protein sequence ID" value="RXN18687.1"/>
    <property type="molecule type" value="Genomic_DNA"/>
</dbReference>
<dbReference type="PANTHER" id="PTHR45813">
    <property type="entry name" value="IG-LIKE DOMAIN-CONTAINING PROTEIN"/>
    <property type="match status" value="1"/>
</dbReference>
<feature type="transmembrane region" description="Helical" evidence="8">
    <location>
        <begin position="2620"/>
        <end position="2644"/>
    </location>
</feature>
<organism evidence="12 13">
    <name type="scientific">Labeo rohita</name>
    <name type="common">Indian major carp</name>
    <name type="synonym">Cyprinus rohita</name>
    <dbReference type="NCBI Taxonomy" id="84645"/>
    <lineage>
        <taxon>Eukaryota</taxon>
        <taxon>Metazoa</taxon>
        <taxon>Chordata</taxon>
        <taxon>Craniata</taxon>
        <taxon>Vertebrata</taxon>
        <taxon>Euteleostomi</taxon>
        <taxon>Actinopterygii</taxon>
        <taxon>Neopterygii</taxon>
        <taxon>Teleostei</taxon>
        <taxon>Ostariophysi</taxon>
        <taxon>Cypriniformes</taxon>
        <taxon>Cyprinidae</taxon>
        <taxon>Labeoninae</taxon>
        <taxon>Labeonini</taxon>
        <taxon>Labeo</taxon>
    </lineage>
</organism>
<feature type="transmembrane region" description="Helical" evidence="8">
    <location>
        <begin position="3519"/>
        <end position="3540"/>
    </location>
</feature>
<evidence type="ECO:0000256" key="8">
    <source>
        <dbReference type="SAM" id="Phobius"/>
    </source>
</evidence>
<feature type="domain" description="G-protein coupled receptors family 2 profile 2" evidence="11">
    <location>
        <begin position="565"/>
        <end position="823"/>
    </location>
</feature>
<feature type="transmembrane region" description="Helical" evidence="8">
    <location>
        <begin position="1512"/>
        <end position="1537"/>
    </location>
</feature>
<dbReference type="STRING" id="84645.A0A498MNV3"/>
<feature type="transmembrane region" description="Helical" evidence="8">
    <location>
        <begin position="1394"/>
        <end position="1420"/>
    </location>
</feature>
<dbReference type="PROSITE" id="PS50024">
    <property type="entry name" value="SEA"/>
    <property type="match status" value="1"/>
</dbReference>
<dbReference type="InterPro" id="IPR000832">
    <property type="entry name" value="GPCR_2_secretin-like"/>
</dbReference>
<comment type="similarity">
    <text evidence="2">Belongs to the G-protein coupled receptor 2 family. Adhesion G-protein coupled receptor (ADGR) subfamily.</text>
</comment>
<feature type="transmembrane region" description="Helical" evidence="8">
    <location>
        <begin position="648"/>
        <end position="669"/>
    </location>
</feature>